<organism evidence="1">
    <name type="scientific">marine sediment metagenome</name>
    <dbReference type="NCBI Taxonomy" id="412755"/>
    <lineage>
        <taxon>unclassified sequences</taxon>
        <taxon>metagenomes</taxon>
        <taxon>ecological metagenomes</taxon>
    </lineage>
</organism>
<accession>X1LST1</accession>
<evidence type="ECO:0000313" key="1">
    <source>
        <dbReference type="EMBL" id="GAI08876.1"/>
    </source>
</evidence>
<sequence>MGNVRARNIGNFLRAVPSYIDGNDGMGLYWLAMESGFDFNALRVDLLNAGLIGVDDRPSDGVTGQDIINAISLF</sequence>
<protein>
    <submittedName>
        <fullName evidence="1">Uncharacterized protein</fullName>
    </submittedName>
</protein>
<proteinExistence type="predicted"/>
<name>X1LST1_9ZZZZ</name>
<dbReference type="EMBL" id="BARV01003573">
    <property type="protein sequence ID" value="GAI08876.1"/>
    <property type="molecule type" value="Genomic_DNA"/>
</dbReference>
<comment type="caution">
    <text evidence="1">The sequence shown here is derived from an EMBL/GenBank/DDBJ whole genome shotgun (WGS) entry which is preliminary data.</text>
</comment>
<reference evidence="1" key="1">
    <citation type="journal article" date="2014" name="Front. Microbiol.">
        <title>High frequency of phylogenetically diverse reductive dehalogenase-homologous genes in deep subseafloor sedimentary metagenomes.</title>
        <authorList>
            <person name="Kawai M."/>
            <person name="Futagami T."/>
            <person name="Toyoda A."/>
            <person name="Takaki Y."/>
            <person name="Nishi S."/>
            <person name="Hori S."/>
            <person name="Arai W."/>
            <person name="Tsubouchi T."/>
            <person name="Morono Y."/>
            <person name="Uchiyama I."/>
            <person name="Ito T."/>
            <person name="Fujiyama A."/>
            <person name="Inagaki F."/>
            <person name="Takami H."/>
        </authorList>
    </citation>
    <scope>NUCLEOTIDE SEQUENCE</scope>
    <source>
        <strain evidence="1">Expedition CK06-06</strain>
    </source>
</reference>
<dbReference type="AlphaFoldDB" id="X1LST1"/>
<gene>
    <name evidence="1" type="ORF">S06H3_08463</name>
</gene>